<dbReference type="EMBL" id="JACRWE010000003">
    <property type="protein sequence ID" value="MBC5996944.1"/>
    <property type="molecule type" value="Genomic_DNA"/>
</dbReference>
<evidence type="ECO:0000313" key="2">
    <source>
        <dbReference type="Proteomes" id="UP000609849"/>
    </source>
</evidence>
<dbReference type="Proteomes" id="UP000609849">
    <property type="component" value="Unassembled WGS sequence"/>
</dbReference>
<protein>
    <submittedName>
        <fullName evidence="1">Uncharacterized protein</fullName>
    </submittedName>
</protein>
<reference evidence="1 2" key="1">
    <citation type="submission" date="2020-08" db="EMBL/GenBank/DDBJ databases">
        <authorList>
            <person name="Liu C."/>
            <person name="Sun Q."/>
        </authorList>
    </citation>
    <scope>NUCLEOTIDE SEQUENCE [LARGE SCALE GENOMIC DNA]</scope>
    <source>
        <strain evidence="1 2">NSJ-18</strain>
    </source>
</reference>
<proteinExistence type="predicted"/>
<sequence>MKNLKLIFCGLATLFFIIISVNIFKSDDDITISKSGENHNLGMTYNIDNLKKGTYKVNIYAKEYKNGKFIEEYRLYDKDIKHKSKNISLKVGVDVSDYNKEIKVLVNDSYSKELKLNFFENDSGSLLIIENSKVINLDKEEPIVVFNTDIFGKYSDISDGYNVEDNEGDLIVFLKLIKIN</sequence>
<keyword evidence="2" id="KW-1185">Reference proteome</keyword>
<name>A0ABR7JPX3_9FIRM</name>
<comment type="caution">
    <text evidence="1">The sequence shown here is derived from an EMBL/GenBank/DDBJ whole genome shotgun (WGS) entry which is preliminary data.</text>
</comment>
<organism evidence="1 2">
    <name type="scientific">Romboutsia faecis</name>
    <dbReference type="NCBI Taxonomy" id="2764597"/>
    <lineage>
        <taxon>Bacteria</taxon>
        <taxon>Bacillati</taxon>
        <taxon>Bacillota</taxon>
        <taxon>Clostridia</taxon>
        <taxon>Peptostreptococcales</taxon>
        <taxon>Peptostreptococcaceae</taxon>
        <taxon>Romboutsia</taxon>
    </lineage>
</organism>
<dbReference type="RefSeq" id="WP_153971592.1">
    <property type="nucleotide sequence ID" value="NZ_JACRWE010000003.1"/>
</dbReference>
<gene>
    <name evidence="1" type="ORF">H8923_09235</name>
</gene>
<evidence type="ECO:0000313" key="1">
    <source>
        <dbReference type="EMBL" id="MBC5996944.1"/>
    </source>
</evidence>
<accession>A0ABR7JPX3</accession>